<dbReference type="PRINTS" id="PR00368">
    <property type="entry name" value="FADPNR"/>
</dbReference>
<evidence type="ECO:0000259" key="12">
    <source>
        <dbReference type="Pfam" id="PF02852"/>
    </source>
</evidence>
<comment type="similarity">
    <text evidence="1 11">Belongs to the class-I pyridine nucleotide-disulfide oxidoreductase family.</text>
</comment>
<accession>A0A7T0BWN5</accession>
<keyword evidence="5 9" id="KW-0520">NAD</keyword>
<evidence type="ECO:0000256" key="6">
    <source>
        <dbReference type="ARBA" id="ARBA00023157"/>
    </source>
</evidence>
<dbReference type="InterPro" id="IPR023753">
    <property type="entry name" value="FAD/NAD-binding_dom"/>
</dbReference>
<organism evidence="14 15">
    <name type="scientific">Candidatus Nitronauta litoralis</name>
    <dbReference type="NCBI Taxonomy" id="2705533"/>
    <lineage>
        <taxon>Bacteria</taxon>
        <taxon>Pseudomonadati</taxon>
        <taxon>Nitrospinota/Tectimicrobiota group</taxon>
        <taxon>Nitrospinota</taxon>
        <taxon>Nitrospinia</taxon>
        <taxon>Nitrospinales</taxon>
        <taxon>Nitrospinaceae</taxon>
        <taxon>Candidatus Nitronauta</taxon>
    </lineage>
</organism>
<dbReference type="FunFam" id="3.30.390.30:FF:000001">
    <property type="entry name" value="Dihydrolipoyl dehydrogenase"/>
    <property type="match status" value="1"/>
</dbReference>
<dbReference type="Pfam" id="PF07992">
    <property type="entry name" value="Pyr_redox_2"/>
    <property type="match status" value="1"/>
</dbReference>
<dbReference type="InterPro" id="IPR036188">
    <property type="entry name" value="FAD/NAD-bd_sf"/>
</dbReference>
<feature type="binding site" evidence="9">
    <location>
        <position position="49"/>
    </location>
    <ligand>
        <name>FAD</name>
        <dbReference type="ChEBI" id="CHEBI:57692"/>
    </ligand>
</feature>
<dbReference type="InterPro" id="IPR016156">
    <property type="entry name" value="FAD/NAD-linked_Rdtase_dimer_sf"/>
</dbReference>
<name>A0A7T0BWN5_9BACT</name>
<dbReference type="InterPro" id="IPR050151">
    <property type="entry name" value="Class-I_Pyr_Nuc-Dis_Oxidored"/>
</dbReference>
<keyword evidence="4 11" id="KW-0560">Oxidoreductase</keyword>
<evidence type="ECO:0000259" key="13">
    <source>
        <dbReference type="Pfam" id="PF07992"/>
    </source>
</evidence>
<evidence type="ECO:0000256" key="2">
    <source>
        <dbReference type="ARBA" id="ARBA00022630"/>
    </source>
</evidence>
<dbReference type="Pfam" id="PF02852">
    <property type="entry name" value="Pyr_redox_dim"/>
    <property type="match status" value="1"/>
</dbReference>
<keyword evidence="2 11" id="KW-0285">Flavoprotein</keyword>
<feature type="binding site" evidence="9">
    <location>
        <position position="264"/>
    </location>
    <ligand>
        <name>NAD(+)</name>
        <dbReference type="ChEBI" id="CHEBI:57540"/>
    </ligand>
</feature>
<feature type="binding site" evidence="9">
    <location>
        <begin position="136"/>
        <end position="138"/>
    </location>
    <ligand>
        <name>FAD</name>
        <dbReference type="ChEBI" id="CHEBI:57692"/>
    </ligand>
</feature>
<keyword evidence="9" id="KW-0547">Nucleotide-binding</keyword>
<feature type="binding site" evidence="9">
    <location>
        <position position="112"/>
    </location>
    <ligand>
        <name>FAD</name>
        <dbReference type="ChEBI" id="CHEBI:57692"/>
    </ligand>
</feature>
<reference evidence="14 15" key="1">
    <citation type="submission" date="2020-02" db="EMBL/GenBank/DDBJ databases">
        <title>Genomic and physiological characterization of two novel Nitrospinaceae genera.</title>
        <authorList>
            <person name="Mueller A.J."/>
            <person name="Jung M.-Y."/>
            <person name="Strachan C.R."/>
            <person name="Herbold C.W."/>
            <person name="Kirkegaard R.H."/>
            <person name="Daims H."/>
        </authorList>
    </citation>
    <scope>NUCLEOTIDE SEQUENCE [LARGE SCALE GENOMIC DNA]</scope>
    <source>
        <strain evidence="14">EB</strain>
    </source>
</reference>
<evidence type="ECO:0000256" key="8">
    <source>
        <dbReference type="PIRSR" id="PIRSR000350-2"/>
    </source>
</evidence>
<comment type="cofactor">
    <cofactor evidence="9">
        <name>FAD</name>
        <dbReference type="ChEBI" id="CHEBI:57692"/>
    </cofactor>
    <text evidence="9">Binds 1 FAD per subunit.</text>
</comment>
<sequence>MDYDVIILGGGSAGYSAADTAERQGARVAIVDPGPLGGLCILRGCMPTKTLLRSSDVISLMKRAREFGLLPVDARADLSAIIDRKNKLIDEFASYRIEQLHNPRFSLIQERGEFISPNEIQAGSKTLSADSIIIATGSVVNHDFSVPGLDNANCLTSDDVLTLREQPESMIVLGGGPVALELAQFYQRIGTQVTLIQRSAHILSTGDEDLARPVEERLREEGMQVFTDTKLLNVKETAGQKQIAFEHEGKEQTVEAATILQALGRRPNIDGLNLEVAGVQTEGGRVRVDAEMRTSQKNIFSIGDVNGKHEIVHIAIEQGEIAGHNALNADNPRRYDDRLKTSVVFTDPQVASVGLSEKECKAQGIDYRAASYPFNDHGKSMCLGETHGHVKLLSDPESGKLLGGHIVGPEAGELIHQLVAIMYFNGTMQDMLNMPYYHPTLSEILTYPADELIL</sequence>
<feature type="domain" description="FAD/NAD(P)-binding" evidence="13">
    <location>
        <begin position="3"/>
        <end position="319"/>
    </location>
</feature>
<proteinExistence type="inferred from homology"/>
<keyword evidence="6" id="KW-1015">Disulfide bond</keyword>
<evidence type="ECO:0000256" key="4">
    <source>
        <dbReference type="ARBA" id="ARBA00023002"/>
    </source>
</evidence>
<dbReference type="InterPro" id="IPR012999">
    <property type="entry name" value="Pyr_OxRdtase_I_AS"/>
</dbReference>
<dbReference type="KEGG" id="nli:G3M70_10310"/>
<dbReference type="PANTHER" id="PTHR22912">
    <property type="entry name" value="DISULFIDE OXIDOREDUCTASE"/>
    <property type="match status" value="1"/>
</dbReference>
<evidence type="ECO:0000313" key="14">
    <source>
        <dbReference type="EMBL" id="QPJ62241.1"/>
    </source>
</evidence>
<gene>
    <name evidence="14" type="ORF">G3M70_10310</name>
</gene>
<dbReference type="PIRSF" id="PIRSF000350">
    <property type="entry name" value="Mercury_reductase_MerA"/>
    <property type="match status" value="1"/>
</dbReference>
<evidence type="ECO:0000256" key="11">
    <source>
        <dbReference type="RuleBase" id="RU003691"/>
    </source>
</evidence>
<dbReference type="AlphaFoldDB" id="A0A7T0BWN5"/>
<keyword evidence="3 9" id="KW-0274">FAD</keyword>
<evidence type="ECO:0000313" key="15">
    <source>
        <dbReference type="Proteomes" id="UP000594688"/>
    </source>
</evidence>
<feature type="active site" description="Proton acceptor" evidence="8">
    <location>
        <position position="438"/>
    </location>
</feature>
<dbReference type="EMBL" id="CP048685">
    <property type="protein sequence ID" value="QPJ62241.1"/>
    <property type="molecule type" value="Genomic_DNA"/>
</dbReference>
<evidence type="ECO:0000256" key="3">
    <source>
        <dbReference type="ARBA" id="ARBA00022827"/>
    </source>
</evidence>
<dbReference type="InterPro" id="IPR001100">
    <property type="entry name" value="Pyr_nuc-diS_OxRdtase"/>
</dbReference>
<evidence type="ECO:0000256" key="9">
    <source>
        <dbReference type="PIRSR" id="PIRSR000350-3"/>
    </source>
</evidence>
<protein>
    <submittedName>
        <fullName evidence="14">Dihydrolipoyl dehydrogenase</fullName>
    </submittedName>
</protein>
<dbReference type="PRINTS" id="PR00411">
    <property type="entry name" value="PNDRDTASEI"/>
</dbReference>
<dbReference type="SUPFAM" id="SSF51905">
    <property type="entry name" value="FAD/NAD(P)-binding domain"/>
    <property type="match status" value="1"/>
</dbReference>
<dbReference type="Gene3D" id="3.50.50.60">
    <property type="entry name" value="FAD/NAD(P)-binding domain"/>
    <property type="match status" value="2"/>
</dbReference>
<keyword evidence="7 11" id="KW-0676">Redox-active center</keyword>
<dbReference type="PROSITE" id="PS00076">
    <property type="entry name" value="PYRIDINE_REDOX_1"/>
    <property type="match status" value="1"/>
</dbReference>
<feature type="disulfide bond" description="Redox-active" evidence="10">
    <location>
        <begin position="40"/>
        <end position="45"/>
    </location>
</feature>
<dbReference type="SUPFAM" id="SSF55424">
    <property type="entry name" value="FAD/NAD-linked reductases, dimerisation (C-terminal) domain"/>
    <property type="match status" value="1"/>
</dbReference>
<evidence type="ECO:0000256" key="5">
    <source>
        <dbReference type="ARBA" id="ARBA00023027"/>
    </source>
</evidence>
<evidence type="ECO:0000256" key="7">
    <source>
        <dbReference type="ARBA" id="ARBA00023284"/>
    </source>
</evidence>
<dbReference type="GO" id="GO:0004148">
    <property type="term" value="F:dihydrolipoyl dehydrogenase (NADH) activity"/>
    <property type="evidence" value="ECO:0007669"/>
    <property type="project" value="TreeGrafter"/>
</dbReference>
<dbReference type="PANTHER" id="PTHR22912:SF151">
    <property type="entry name" value="DIHYDROLIPOYL DEHYDROGENASE, MITOCHONDRIAL"/>
    <property type="match status" value="1"/>
</dbReference>
<dbReference type="InterPro" id="IPR004099">
    <property type="entry name" value="Pyr_nucl-diS_OxRdtase_dimer"/>
</dbReference>
<feature type="binding site" evidence="9">
    <location>
        <begin position="174"/>
        <end position="181"/>
    </location>
    <ligand>
        <name>NAD(+)</name>
        <dbReference type="ChEBI" id="CHEBI:57540"/>
    </ligand>
</feature>
<dbReference type="Proteomes" id="UP000594688">
    <property type="component" value="Chromosome"/>
</dbReference>
<evidence type="ECO:0000256" key="10">
    <source>
        <dbReference type="PIRSR" id="PIRSR000350-4"/>
    </source>
</evidence>
<evidence type="ECO:0000256" key="1">
    <source>
        <dbReference type="ARBA" id="ARBA00007532"/>
    </source>
</evidence>
<feature type="binding site" evidence="9">
    <location>
        <position position="304"/>
    </location>
    <ligand>
        <name>FAD</name>
        <dbReference type="ChEBI" id="CHEBI:57692"/>
    </ligand>
</feature>
<dbReference type="Gene3D" id="3.30.390.30">
    <property type="match status" value="1"/>
</dbReference>
<feature type="domain" description="Pyridine nucleotide-disulphide oxidoreductase dimerisation" evidence="12">
    <location>
        <begin position="342"/>
        <end position="446"/>
    </location>
</feature>
<dbReference type="GO" id="GO:0006103">
    <property type="term" value="P:2-oxoglutarate metabolic process"/>
    <property type="evidence" value="ECO:0007669"/>
    <property type="project" value="TreeGrafter"/>
</dbReference>
<dbReference type="GO" id="GO:0050660">
    <property type="term" value="F:flavin adenine dinucleotide binding"/>
    <property type="evidence" value="ECO:0007669"/>
    <property type="project" value="TreeGrafter"/>
</dbReference>